<accession>A0A4U1IL44</accession>
<keyword evidence="2" id="KW-1185">Reference proteome</keyword>
<gene>
    <name evidence="1" type="ORF">E8A74_47620</name>
</gene>
<evidence type="ECO:0000313" key="1">
    <source>
        <dbReference type="EMBL" id="TKC94717.1"/>
    </source>
</evidence>
<dbReference type="RefSeq" id="WP_136935839.1">
    <property type="nucleotide sequence ID" value="NZ_SSMQ01000103.1"/>
</dbReference>
<dbReference type="Proteomes" id="UP000309215">
    <property type="component" value="Unassembled WGS sequence"/>
</dbReference>
<dbReference type="AlphaFoldDB" id="A0A4U1IL44"/>
<protein>
    <recommendedName>
        <fullName evidence="3">Roadblock/LAMTOR2 domain-containing protein</fullName>
    </recommendedName>
</protein>
<dbReference type="OrthoDB" id="5402169at2"/>
<sequence length="220" mass="24788">MSERTRSRRPRPAPPPRDQEATTFTTILERLVRALPSAKGAAMVDAEGETVDYFGVLDPFDLKVAAAHWQIVLGELREAPNFASPRQITVRARGRGYIVRQLSEGYALVVIFHPRAAFAASERTLEEIEAQLYTEAGWSRPQGSTKWFRVDVETAPPDHSRPRRLRAAGGWQPIEVMGAMVGLRGREKGFRVRLPSGAEMLLVRECRGRWFADEHVEELI</sequence>
<dbReference type="EMBL" id="SSMQ01000103">
    <property type="protein sequence ID" value="TKC94717.1"/>
    <property type="molecule type" value="Genomic_DNA"/>
</dbReference>
<organism evidence="1 2">
    <name type="scientific">Polyangium fumosum</name>
    <dbReference type="NCBI Taxonomy" id="889272"/>
    <lineage>
        <taxon>Bacteria</taxon>
        <taxon>Pseudomonadati</taxon>
        <taxon>Myxococcota</taxon>
        <taxon>Polyangia</taxon>
        <taxon>Polyangiales</taxon>
        <taxon>Polyangiaceae</taxon>
        <taxon>Polyangium</taxon>
    </lineage>
</organism>
<name>A0A4U1IL44_9BACT</name>
<proteinExistence type="predicted"/>
<evidence type="ECO:0000313" key="2">
    <source>
        <dbReference type="Proteomes" id="UP000309215"/>
    </source>
</evidence>
<evidence type="ECO:0008006" key="3">
    <source>
        <dbReference type="Google" id="ProtNLM"/>
    </source>
</evidence>
<dbReference type="SUPFAM" id="SSF103196">
    <property type="entry name" value="Roadblock/LC7 domain"/>
    <property type="match status" value="1"/>
</dbReference>
<comment type="caution">
    <text evidence="1">The sequence shown here is derived from an EMBL/GenBank/DDBJ whole genome shotgun (WGS) entry which is preliminary data.</text>
</comment>
<reference evidence="1 2" key="1">
    <citation type="submission" date="2019-04" db="EMBL/GenBank/DDBJ databases">
        <authorList>
            <person name="Li Y."/>
            <person name="Wang J."/>
        </authorList>
    </citation>
    <scope>NUCLEOTIDE SEQUENCE [LARGE SCALE GENOMIC DNA]</scope>
    <source>
        <strain evidence="1 2">DSM 14668</strain>
    </source>
</reference>